<dbReference type="Gene3D" id="3.20.70.20">
    <property type="match status" value="1"/>
</dbReference>
<evidence type="ECO:0000256" key="4">
    <source>
        <dbReference type="ARBA" id="ARBA00023285"/>
    </source>
</evidence>
<dbReference type="GO" id="GO:0031419">
    <property type="term" value="F:cobalamin binding"/>
    <property type="evidence" value="ECO:0007669"/>
    <property type="project" value="UniProtKB-KW"/>
</dbReference>
<proteinExistence type="predicted"/>
<evidence type="ECO:0000259" key="6">
    <source>
        <dbReference type="Pfam" id="PF21995"/>
    </source>
</evidence>
<dbReference type="Pfam" id="PF21995">
    <property type="entry name" value="RNR-II_ins_dom"/>
    <property type="match status" value="1"/>
</dbReference>
<dbReference type="Gene3D" id="3.30.1620.10">
    <property type="entry name" value="b-12 dependent (class ii) ribonucleotide reductase, Chain A, Domain 2"/>
    <property type="match status" value="1"/>
</dbReference>
<keyword evidence="3" id="KW-0560">Oxidoreductase</keyword>
<dbReference type="AlphaFoldDB" id="A0A8J2Z961"/>
<organism evidence="7 8">
    <name type="scientific">Caldovatus sediminis</name>
    <dbReference type="NCBI Taxonomy" id="2041189"/>
    <lineage>
        <taxon>Bacteria</taxon>
        <taxon>Pseudomonadati</taxon>
        <taxon>Pseudomonadota</taxon>
        <taxon>Alphaproteobacteria</taxon>
        <taxon>Acetobacterales</taxon>
        <taxon>Roseomonadaceae</taxon>
        <taxon>Caldovatus</taxon>
    </lineage>
</organism>
<evidence type="ECO:0000256" key="2">
    <source>
        <dbReference type="ARBA" id="ARBA00022628"/>
    </source>
</evidence>
<reference evidence="7 8" key="1">
    <citation type="journal article" date="2014" name="Int. J. Syst. Evol. Microbiol.">
        <title>Complete genome sequence of Corynebacterium casei LMG S-19264T (=DSM 44701T), isolated from a smear-ripened cheese.</title>
        <authorList>
            <consortium name="US DOE Joint Genome Institute (JGI-PGF)"/>
            <person name="Walter F."/>
            <person name="Albersmeier A."/>
            <person name="Kalinowski J."/>
            <person name="Ruckert C."/>
        </authorList>
    </citation>
    <scope>NUCLEOTIDE SEQUENCE [LARGE SCALE GENOMIC DNA]</scope>
    <source>
        <strain evidence="7 8">CGMCC 1.16330</strain>
    </source>
</reference>
<sequence length="809" mass="87961">MDGSVAGLIPTAAARSISRRPPPGASFGEAPLPPRPLDPGMGMAVARRTVFRPDDGECFGRVADRVAAGNIALLPRAPDETDRVEAARLRNAIATGALLTSGRHLQHGDPAQPGRNMEVFTNCATAIASFAKFYLLLNGSGVGRAYDDALVVVDWARAPELLLHLDPAHPDWPRDRAELHRIGVEFGLLPWGTPLDAFGAAQEAAVRDLLAREFLADPAAAPPGAIRHAVADSREGWAKAVELVESLAFAGARDRAVLLDFSAIRPRGSPIGGMQGRPASGPLSLMRAFLNIRRAVIEPARAGALPDPWEQALLVDHHLSVEVQVGGARRAARMATKSWRDPGVLRFIRAKEAGGLWTANNSVMVDAEFWRRVREGADDPLSRHARAVFEEATRCAYVNGEPGFINADRLEDHRTGAARRKPVHTDGRDIRSARYQVDHAAGLLAELSRRAAAADFPATTNPCGEIVLHVTGGYCVIGDFAPLLACPVPLEQVAPGQVDEATAALWDARVEDSVRLGVRFLMRANLMDSLYAEEVRRTNRMGIGPTGLHEWAWMRFGLAFDDLLDPARSAPFWAMLERLSAAAKAEGDAYAAELGLAPPLTVTTVKPAGTTSKLFGLTEGAHLPARRQYLRWVQFRGTRGPDGGWAPDSDPLLAEYERRGYPIRTLRSFPGMSAVGFPTLPLIQRLGLGERLVTAPEATPEQHYRWLMLLERHWIGEERGNQISYTLKVFTDRHDLDAFRAIVRTHQPEVRCCAVLPGRPDDSLGYEYLPEEELPADRFAATVAAIRDPALHEAVDLAALQCASGVCPV</sequence>
<feature type="domain" description="B12-dependent ribonucleotide reductase insertion" evidence="6">
    <location>
        <begin position="226"/>
        <end position="293"/>
    </location>
</feature>
<comment type="caution">
    <text evidence="7">The sequence shown here is derived from an EMBL/GenBank/DDBJ whole genome shotgun (WGS) entry which is preliminary data.</text>
</comment>
<protein>
    <recommendedName>
        <fullName evidence="6">B12-dependent ribonucleotide reductase insertion domain-containing protein</fullName>
    </recommendedName>
</protein>
<evidence type="ECO:0000256" key="1">
    <source>
        <dbReference type="ARBA" id="ARBA00001922"/>
    </source>
</evidence>
<dbReference type="SUPFAM" id="SSF51998">
    <property type="entry name" value="PFL-like glycyl radical enzymes"/>
    <property type="match status" value="1"/>
</dbReference>
<feature type="region of interest" description="Disordered" evidence="5">
    <location>
        <begin position="10"/>
        <end position="37"/>
    </location>
</feature>
<dbReference type="GO" id="GO:0004748">
    <property type="term" value="F:ribonucleoside-diphosphate reductase activity, thioredoxin disulfide as acceptor"/>
    <property type="evidence" value="ECO:0007669"/>
    <property type="project" value="TreeGrafter"/>
</dbReference>
<comment type="cofactor">
    <cofactor evidence="1">
        <name>adenosylcob(III)alamin</name>
        <dbReference type="ChEBI" id="CHEBI:18408"/>
    </cofactor>
</comment>
<keyword evidence="2" id="KW-0846">Cobalamin</keyword>
<evidence type="ECO:0000313" key="8">
    <source>
        <dbReference type="Proteomes" id="UP000597507"/>
    </source>
</evidence>
<dbReference type="Proteomes" id="UP000597507">
    <property type="component" value="Unassembled WGS sequence"/>
</dbReference>
<dbReference type="PANTHER" id="PTHR43371:SF1">
    <property type="entry name" value="RIBONUCLEOSIDE-DIPHOSPHATE REDUCTASE"/>
    <property type="match status" value="1"/>
</dbReference>
<dbReference type="InterPro" id="IPR054158">
    <property type="entry name" value="RNR-II_ins_dom"/>
</dbReference>
<accession>A0A8J2Z961</accession>
<keyword evidence="8" id="KW-1185">Reference proteome</keyword>
<dbReference type="InterPro" id="IPR050862">
    <property type="entry name" value="RdRp_reductase_class-2"/>
</dbReference>
<dbReference type="PANTHER" id="PTHR43371">
    <property type="entry name" value="VITAMIN B12-DEPENDENT RIBONUCLEOTIDE REDUCTASE"/>
    <property type="match status" value="1"/>
</dbReference>
<dbReference type="RefSeq" id="WP_188898781.1">
    <property type="nucleotide sequence ID" value="NZ_BMKS01000002.1"/>
</dbReference>
<evidence type="ECO:0000256" key="5">
    <source>
        <dbReference type="SAM" id="MobiDB-lite"/>
    </source>
</evidence>
<keyword evidence="4" id="KW-0170">Cobalt</keyword>
<gene>
    <name evidence="7" type="ORF">GCM10010964_08790</name>
</gene>
<name>A0A8J2Z961_9PROT</name>
<dbReference type="EMBL" id="BMKS01000002">
    <property type="protein sequence ID" value="GGG22908.1"/>
    <property type="molecule type" value="Genomic_DNA"/>
</dbReference>
<evidence type="ECO:0000313" key="7">
    <source>
        <dbReference type="EMBL" id="GGG22908.1"/>
    </source>
</evidence>
<evidence type="ECO:0000256" key="3">
    <source>
        <dbReference type="ARBA" id="ARBA00023002"/>
    </source>
</evidence>